<reference evidence="1 2" key="1">
    <citation type="submission" date="2020-06" db="EMBL/GenBank/DDBJ databases">
        <title>WGS assembly of Ceratodon purpureus strain R40.</title>
        <authorList>
            <person name="Carey S.B."/>
            <person name="Jenkins J."/>
            <person name="Shu S."/>
            <person name="Lovell J.T."/>
            <person name="Sreedasyam A."/>
            <person name="Maumus F."/>
            <person name="Tiley G.P."/>
            <person name="Fernandez-Pozo N."/>
            <person name="Barry K."/>
            <person name="Chen C."/>
            <person name="Wang M."/>
            <person name="Lipzen A."/>
            <person name="Daum C."/>
            <person name="Saski C.A."/>
            <person name="Payton A.C."/>
            <person name="Mcbreen J.C."/>
            <person name="Conrad R.E."/>
            <person name="Kollar L.M."/>
            <person name="Olsson S."/>
            <person name="Huttunen S."/>
            <person name="Landis J.B."/>
            <person name="Wickett N.J."/>
            <person name="Johnson M.G."/>
            <person name="Rensing S.A."/>
            <person name="Grimwood J."/>
            <person name="Schmutz J."/>
            <person name="Mcdaniel S.F."/>
        </authorList>
    </citation>
    <scope>NUCLEOTIDE SEQUENCE [LARGE SCALE GENOMIC DNA]</scope>
    <source>
        <strain evidence="1 2">R40</strain>
    </source>
</reference>
<proteinExistence type="predicted"/>
<comment type="caution">
    <text evidence="1">The sequence shown here is derived from an EMBL/GenBank/DDBJ whole genome shotgun (WGS) entry which is preliminary data.</text>
</comment>
<keyword evidence="2" id="KW-1185">Reference proteome</keyword>
<evidence type="ECO:0000313" key="1">
    <source>
        <dbReference type="EMBL" id="KAG0571081.1"/>
    </source>
</evidence>
<evidence type="ECO:0000313" key="2">
    <source>
        <dbReference type="Proteomes" id="UP000822688"/>
    </source>
</evidence>
<dbReference type="EMBL" id="CM026427">
    <property type="protein sequence ID" value="KAG0571081.1"/>
    <property type="molecule type" value="Genomic_DNA"/>
</dbReference>
<protein>
    <submittedName>
        <fullName evidence="1">Uncharacterized protein</fullName>
    </submittedName>
</protein>
<organism evidence="1 2">
    <name type="scientific">Ceratodon purpureus</name>
    <name type="common">Fire moss</name>
    <name type="synonym">Dicranum purpureum</name>
    <dbReference type="NCBI Taxonomy" id="3225"/>
    <lineage>
        <taxon>Eukaryota</taxon>
        <taxon>Viridiplantae</taxon>
        <taxon>Streptophyta</taxon>
        <taxon>Embryophyta</taxon>
        <taxon>Bryophyta</taxon>
        <taxon>Bryophytina</taxon>
        <taxon>Bryopsida</taxon>
        <taxon>Dicranidae</taxon>
        <taxon>Pseudoditrichales</taxon>
        <taxon>Ditrichaceae</taxon>
        <taxon>Ceratodon</taxon>
    </lineage>
</organism>
<name>A0A8T0HJV0_CERPU</name>
<accession>A0A8T0HJV0</accession>
<sequence length="56" mass="6523">MQVHQFRVKSRSRLRMQLSHTTTQLGPANVAKYQFAMQLHLESLCLIYESEQEATS</sequence>
<dbReference type="AlphaFoldDB" id="A0A8T0HJV0"/>
<dbReference type="Proteomes" id="UP000822688">
    <property type="component" value="Chromosome 6"/>
</dbReference>
<gene>
    <name evidence="1" type="ORF">KC19_6G210000</name>
</gene>